<protein>
    <submittedName>
        <fullName evidence="1">Uncharacterized protein</fullName>
    </submittedName>
</protein>
<sequence>MTAAVPDDLEPRRRDAQQRLERAVGEGRLTLRVWSLLGDVTVRSAG</sequence>
<gene>
    <name evidence="1" type="ORF">GCM10023215_35150</name>
</gene>
<proteinExistence type="predicted"/>
<accession>A0ABP8WW21</accession>
<name>A0ABP8WW21_9PSEU</name>
<evidence type="ECO:0000313" key="1">
    <source>
        <dbReference type="EMBL" id="GAA4694498.1"/>
    </source>
</evidence>
<dbReference type="Proteomes" id="UP001500325">
    <property type="component" value="Unassembled WGS sequence"/>
</dbReference>
<evidence type="ECO:0000313" key="2">
    <source>
        <dbReference type="Proteomes" id="UP001500325"/>
    </source>
</evidence>
<dbReference type="RefSeq" id="WP_345381648.1">
    <property type="nucleotide sequence ID" value="NZ_BAABIC010000011.1"/>
</dbReference>
<comment type="caution">
    <text evidence="1">The sequence shown here is derived from an EMBL/GenBank/DDBJ whole genome shotgun (WGS) entry which is preliminary data.</text>
</comment>
<reference evidence="2" key="1">
    <citation type="journal article" date="2019" name="Int. J. Syst. Evol. Microbiol.">
        <title>The Global Catalogue of Microorganisms (GCM) 10K type strain sequencing project: providing services to taxonomists for standard genome sequencing and annotation.</title>
        <authorList>
            <consortium name="The Broad Institute Genomics Platform"/>
            <consortium name="The Broad Institute Genome Sequencing Center for Infectious Disease"/>
            <person name="Wu L."/>
            <person name="Ma J."/>
        </authorList>
    </citation>
    <scope>NUCLEOTIDE SEQUENCE [LARGE SCALE GENOMIC DNA]</scope>
    <source>
        <strain evidence="2">JCM 18055</strain>
    </source>
</reference>
<dbReference type="EMBL" id="BAABIC010000011">
    <property type="protein sequence ID" value="GAA4694498.1"/>
    <property type="molecule type" value="Genomic_DNA"/>
</dbReference>
<organism evidence="1 2">
    <name type="scientific">Pseudonocardia yuanmonensis</name>
    <dbReference type="NCBI Taxonomy" id="1095914"/>
    <lineage>
        <taxon>Bacteria</taxon>
        <taxon>Bacillati</taxon>
        <taxon>Actinomycetota</taxon>
        <taxon>Actinomycetes</taxon>
        <taxon>Pseudonocardiales</taxon>
        <taxon>Pseudonocardiaceae</taxon>
        <taxon>Pseudonocardia</taxon>
    </lineage>
</organism>
<keyword evidence="2" id="KW-1185">Reference proteome</keyword>